<reference evidence="2" key="1">
    <citation type="journal article" date="2019" name="Int. J. Syst. Evol. Microbiol.">
        <title>The Global Catalogue of Microorganisms (GCM) 10K type strain sequencing project: providing services to taxonomists for standard genome sequencing and annotation.</title>
        <authorList>
            <consortium name="The Broad Institute Genomics Platform"/>
            <consortium name="The Broad Institute Genome Sequencing Center for Infectious Disease"/>
            <person name="Wu L."/>
            <person name="Ma J."/>
        </authorList>
    </citation>
    <scope>NUCLEOTIDE SEQUENCE [LARGE SCALE GENOMIC DNA]</scope>
    <source>
        <strain evidence="2">CGMCC 4.7405</strain>
    </source>
</reference>
<organism evidence="1 2">
    <name type="scientific">Lentzea rhizosphaerae</name>
    <dbReference type="NCBI Taxonomy" id="2041025"/>
    <lineage>
        <taxon>Bacteria</taxon>
        <taxon>Bacillati</taxon>
        <taxon>Actinomycetota</taxon>
        <taxon>Actinomycetes</taxon>
        <taxon>Pseudonocardiales</taxon>
        <taxon>Pseudonocardiaceae</taxon>
        <taxon>Lentzea</taxon>
    </lineage>
</organism>
<gene>
    <name evidence="1" type="ORF">ACFOWZ_18800</name>
</gene>
<accession>A0ABV8BV03</accession>
<dbReference type="RefSeq" id="WP_382374153.1">
    <property type="nucleotide sequence ID" value="NZ_JBHRZI010000015.1"/>
</dbReference>
<comment type="caution">
    <text evidence="1">The sequence shown here is derived from an EMBL/GenBank/DDBJ whole genome shotgun (WGS) entry which is preliminary data.</text>
</comment>
<name>A0ABV8BV03_9PSEU</name>
<sequence>MRRRWFVVGAVALLAAASLPFILRDELVAPVVPDGAVQAQLTVDGPFERSWPLNSVIDKDVTPVVSELNSLSSTKRGDGCFAAMRPGYRMRFEYPDGSNQTVVFDLNCGSVRRGDVARYGDVTKALDAFARIYRAQGGTVPDPPWAW</sequence>
<keyword evidence="2" id="KW-1185">Reference proteome</keyword>
<protein>
    <submittedName>
        <fullName evidence="1">Uncharacterized protein</fullName>
    </submittedName>
</protein>
<evidence type="ECO:0000313" key="1">
    <source>
        <dbReference type="EMBL" id="MFC3893529.1"/>
    </source>
</evidence>
<dbReference type="EMBL" id="JBHRZI010000015">
    <property type="protein sequence ID" value="MFC3893529.1"/>
    <property type="molecule type" value="Genomic_DNA"/>
</dbReference>
<proteinExistence type="predicted"/>
<dbReference type="Proteomes" id="UP001595690">
    <property type="component" value="Unassembled WGS sequence"/>
</dbReference>
<evidence type="ECO:0000313" key="2">
    <source>
        <dbReference type="Proteomes" id="UP001595690"/>
    </source>
</evidence>